<dbReference type="PANTHER" id="PTHR11550:SF0">
    <property type="entry name" value="CTP SYNTHASE-RELATED"/>
    <property type="match status" value="1"/>
</dbReference>
<proteinExistence type="predicted"/>
<dbReference type="Proteomes" id="UP000734854">
    <property type="component" value="Unassembled WGS sequence"/>
</dbReference>
<sequence>MQIVVIEYAHLVMNLRDTNSTEFDLHATTPVVFMPEDSKIHMGGTMRLGSRRTYFELADLLPIFFEYFGSLRITIILFS</sequence>
<organism evidence="1 2">
    <name type="scientific">Zingiber officinale</name>
    <name type="common">Ginger</name>
    <name type="synonym">Amomum zingiber</name>
    <dbReference type="NCBI Taxonomy" id="94328"/>
    <lineage>
        <taxon>Eukaryota</taxon>
        <taxon>Viridiplantae</taxon>
        <taxon>Streptophyta</taxon>
        <taxon>Embryophyta</taxon>
        <taxon>Tracheophyta</taxon>
        <taxon>Spermatophyta</taxon>
        <taxon>Magnoliopsida</taxon>
        <taxon>Liliopsida</taxon>
        <taxon>Zingiberales</taxon>
        <taxon>Zingiberaceae</taxon>
        <taxon>Zingiber</taxon>
    </lineage>
</organism>
<evidence type="ECO:0000313" key="2">
    <source>
        <dbReference type="Proteomes" id="UP000734854"/>
    </source>
</evidence>
<dbReference type="GO" id="GO:0042802">
    <property type="term" value="F:identical protein binding"/>
    <property type="evidence" value="ECO:0007669"/>
    <property type="project" value="TreeGrafter"/>
</dbReference>
<gene>
    <name evidence="1" type="ORF">ZIOFF_024187</name>
</gene>
<dbReference type="InterPro" id="IPR004468">
    <property type="entry name" value="CTP_synthase"/>
</dbReference>
<dbReference type="GO" id="GO:0006241">
    <property type="term" value="P:CTP biosynthetic process"/>
    <property type="evidence" value="ECO:0007669"/>
    <property type="project" value="TreeGrafter"/>
</dbReference>
<comment type="caution">
    <text evidence="1">The sequence shown here is derived from an EMBL/GenBank/DDBJ whole genome shotgun (WGS) entry which is preliminary data.</text>
</comment>
<protein>
    <submittedName>
        <fullName evidence="1">Uncharacterized protein</fullName>
    </submittedName>
</protein>
<dbReference type="AlphaFoldDB" id="A0A8J5GTS4"/>
<dbReference type="GO" id="GO:0003883">
    <property type="term" value="F:CTP synthase activity"/>
    <property type="evidence" value="ECO:0007669"/>
    <property type="project" value="InterPro"/>
</dbReference>
<keyword evidence="2" id="KW-1185">Reference proteome</keyword>
<dbReference type="GO" id="GO:0019856">
    <property type="term" value="P:pyrimidine nucleobase biosynthetic process"/>
    <property type="evidence" value="ECO:0007669"/>
    <property type="project" value="TreeGrafter"/>
</dbReference>
<reference evidence="1 2" key="1">
    <citation type="submission" date="2020-08" db="EMBL/GenBank/DDBJ databases">
        <title>Plant Genome Project.</title>
        <authorList>
            <person name="Zhang R.-G."/>
        </authorList>
    </citation>
    <scope>NUCLEOTIDE SEQUENCE [LARGE SCALE GENOMIC DNA]</scope>
    <source>
        <tissue evidence="1">Rhizome</tissue>
    </source>
</reference>
<dbReference type="PANTHER" id="PTHR11550">
    <property type="entry name" value="CTP SYNTHASE"/>
    <property type="match status" value="1"/>
</dbReference>
<accession>A0A8J5GTS4</accession>
<dbReference type="EMBL" id="JACMSC010000007">
    <property type="protein sequence ID" value="KAG6513850.1"/>
    <property type="molecule type" value="Genomic_DNA"/>
</dbReference>
<dbReference type="Gene3D" id="3.40.50.880">
    <property type="match status" value="1"/>
</dbReference>
<name>A0A8J5GTS4_ZINOF</name>
<dbReference type="InterPro" id="IPR029062">
    <property type="entry name" value="Class_I_gatase-like"/>
</dbReference>
<evidence type="ECO:0000313" key="1">
    <source>
        <dbReference type="EMBL" id="KAG6513850.1"/>
    </source>
</evidence>